<dbReference type="Proteomes" id="UP000887226">
    <property type="component" value="Unassembled WGS sequence"/>
</dbReference>
<keyword evidence="1" id="KW-0812">Transmembrane</keyword>
<name>A0A9P7ZBM6_9HELO</name>
<dbReference type="EMBL" id="MU253739">
    <property type="protein sequence ID" value="KAG9249114.1"/>
    <property type="molecule type" value="Genomic_DNA"/>
</dbReference>
<evidence type="ECO:0000256" key="1">
    <source>
        <dbReference type="SAM" id="Phobius"/>
    </source>
</evidence>
<accession>A0A9P7ZBM6</accession>
<dbReference type="AlphaFoldDB" id="A0A9P7ZBM6"/>
<feature type="transmembrane region" description="Helical" evidence="1">
    <location>
        <begin position="70"/>
        <end position="87"/>
    </location>
</feature>
<proteinExistence type="predicted"/>
<gene>
    <name evidence="2" type="ORF">BJ878DRAFT_475891</name>
</gene>
<keyword evidence="3" id="KW-1185">Reference proteome</keyword>
<protein>
    <submittedName>
        <fullName evidence="2">Uncharacterized protein</fullName>
    </submittedName>
</protein>
<organism evidence="2 3">
    <name type="scientific">Calycina marina</name>
    <dbReference type="NCBI Taxonomy" id="1763456"/>
    <lineage>
        <taxon>Eukaryota</taxon>
        <taxon>Fungi</taxon>
        <taxon>Dikarya</taxon>
        <taxon>Ascomycota</taxon>
        <taxon>Pezizomycotina</taxon>
        <taxon>Leotiomycetes</taxon>
        <taxon>Helotiales</taxon>
        <taxon>Pezizellaceae</taxon>
        <taxon>Calycina</taxon>
    </lineage>
</organism>
<evidence type="ECO:0000313" key="3">
    <source>
        <dbReference type="Proteomes" id="UP000887226"/>
    </source>
</evidence>
<feature type="transmembrane region" description="Helical" evidence="1">
    <location>
        <begin position="31"/>
        <end position="50"/>
    </location>
</feature>
<evidence type="ECO:0000313" key="2">
    <source>
        <dbReference type="EMBL" id="KAG9249114.1"/>
    </source>
</evidence>
<keyword evidence="1" id="KW-1133">Transmembrane helix</keyword>
<keyword evidence="1" id="KW-0472">Membrane</keyword>
<sequence>MYLKSFTKSASRKSRRTALRCGTRSGQKWSIIIRMGPPALGIAMALYQIFTVTTHQRNQQCRSLMASINTLLATFISNSMILGSLMMDKGYKEKYKHSLYHPQRLVIREGAKWDSGEELIQQISGGDYKDHMSIQMRNSPFEKEVGRDVSPAKLANIHVAATWETMVACLQDKESLNLAETQFRSN</sequence>
<reference evidence="2" key="1">
    <citation type="journal article" date="2021" name="IMA Fungus">
        <title>Genomic characterization of three marine fungi, including Emericellopsis atlantica sp. nov. with signatures of a generalist lifestyle and marine biomass degradation.</title>
        <authorList>
            <person name="Hagestad O.C."/>
            <person name="Hou L."/>
            <person name="Andersen J.H."/>
            <person name="Hansen E.H."/>
            <person name="Altermark B."/>
            <person name="Li C."/>
            <person name="Kuhnert E."/>
            <person name="Cox R.J."/>
            <person name="Crous P.W."/>
            <person name="Spatafora J.W."/>
            <person name="Lail K."/>
            <person name="Amirebrahimi M."/>
            <person name="Lipzen A."/>
            <person name="Pangilinan J."/>
            <person name="Andreopoulos W."/>
            <person name="Hayes R.D."/>
            <person name="Ng V."/>
            <person name="Grigoriev I.V."/>
            <person name="Jackson S.A."/>
            <person name="Sutton T.D.S."/>
            <person name="Dobson A.D.W."/>
            <person name="Rama T."/>
        </authorList>
    </citation>
    <scope>NUCLEOTIDE SEQUENCE</scope>
    <source>
        <strain evidence="2">TRa3180A</strain>
    </source>
</reference>
<comment type="caution">
    <text evidence="2">The sequence shown here is derived from an EMBL/GenBank/DDBJ whole genome shotgun (WGS) entry which is preliminary data.</text>
</comment>